<keyword evidence="2" id="KW-1185">Reference proteome</keyword>
<dbReference type="AlphaFoldDB" id="A0A397VM24"/>
<evidence type="ECO:0000313" key="2">
    <source>
        <dbReference type="Proteomes" id="UP000266673"/>
    </source>
</evidence>
<evidence type="ECO:0000313" key="1">
    <source>
        <dbReference type="EMBL" id="RIB22069.1"/>
    </source>
</evidence>
<accession>A0A397VM24</accession>
<comment type="caution">
    <text evidence="1">The sequence shown here is derived from an EMBL/GenBank/DDBJ whole genome shotgun (WGS) entry which is preliminary data.</text>
</comment>
<dbReference type="Proteomes" id="UP000266673">
    <property type="component" value="Unassembled WGS sequence"/>
</dbReference>
<organism evidence="1 2">
    <name type="scientific">Gigaspora rosea</name>
    <dbReference type="NCBI Taxonomy" id="44941"/>
    <lineage>
        <taxon>Eukaryota</taxon>
        <taxon>Fungi</taxon>
        <taxon>Fungi incertae sedis</taxon>
        <taxon>Mucoromycota</taxon>
        <taxon>Glomeromycotina</taxon>
        <taxon>Glomeromycetes</taxon>
        <taxon>Diversisporales</taxon>
        <taxon>Gigasporaceae</taxon>
        <taxon>Gigaspora</taxon>
    </lineage>
</organism>
<protein>
    <submittedName>
        <fullName evidence="1">Uncharacterized protein</fullName>
    </submittedName>
</protein>
<name>A0A397VM24_9GLOM</name>
<dbReference type="OrthoDB" id="2446953at2759"/>
<gene>
    <name evidence="1" type="ORF">C2G38_2174809</name>
</gene>
<dbReference type="EMBL" id="QKWP01000325">
    <property type="protein sequence ID" value="RIB22069.1"/>
    <property type="molecule type" value="Genomic_DNA"/>
</dbReference>
<reference evidence="1 2" key="1">
    <citation type="submission" date="2018-06" db="EMBL/GenBank/DDBJ databases">
        <title>Comparative genomics reveals the genomic features of Rhizophagus irregularis, R. cerebriforme, R. diaphanum and Gigaspora rosea, and their symbiotic lifestyle signature.</title>
        <authorList>
            <person name="Morin E."/>
            <person name="San Clemente H."/>
            <person name="Chen E.C.H."/>
            <person name="De La Providencia I."/>
            <person name="Hainaut M."/>
            <person name="Kuo A."/>
            <person name="Kohler A."/>
            <person name="Murat C."/>
            <person name="Tang N."/>
            <person name="Roy S."/>
            <person name="Loubradou J."/>
            <person name="Henrissat B."/>
            <person name="Grigoriev I.V."/>
            <person name="Corradi N."/>
            <person name="Roux C."/>
            <person name="Martin F.M."/>
        </authorList>
    </citation>
    <scope>NUCLEOTIDE SEQUENCE [LARGE SCALE GENOMIC DNA]</scope>
    <source>
        <strain evidence="1 2">DAOM 194757</strain>
    </source>
</reference>
<sequence>MAKVKSYRQIFGSNLWNDIPTKFIDPNASISSTILPPVKKITVQLPVREVHSANPFSIINYEHFAVIPSFIDHCSSFYYVTKIPYKFDLLLRGNRDGFTHEIFHRLYVIYLVPW</sequence>
<proteinExistence type="predicted"/>